<gene>
    <name evidence="2" type="ORF">BN4615_P1333</name>
</gene>
<organism evidence="2">
    <name type="scientific">Nonomuraea gerenzanensis</name>
    <dbReference type="NCBI Taxonomy" id="93944"/>
    <lineage>
        <taxon>Bacteria</taxon>
        <taxon>Bacillati</taxon>
        <taxon>Actinomycetota</taxon>
        <taxon>Actinomycetes</taxon>
        <taxon>Streptosporangiales</taxon>
        <taxon>Streptosporangiaceae</taxon>
        <taxon>Nonomuraea</taxon>
    </lineage>
</organism>
<evidence type="ECO:0000313" key="2">
    <source>
        <dbReference type="EMBL" id="SBO91819.1"/>
    </source>
</evidence>
<feature type="region of interest" description="Disordered" evidence="1">
    <location>
        <begin position="78"/>
        <end position="99"/>
    </location>
</feature>
<dbReference type="AlphaFoldDB" id="A0A1M4DZ34"/>
<protein>
    <submittedName>
        <fullName evidence="2">Uncharacterized protein</fullName>
    </submittedName>
</protein>
<reference evidence="2" key="1">
    <citation type="submission" date="2016-04" db="EMBL/GenBank/DDBJ databases">
        <authorList>
            <person name="Evans L.H."/>
            <person name="Alamgir A."/>
            <person name="Owens N."/>
            <person name="Weber N.D."/>
            <person name="Virtaneva K."/>
            <person name="Barbian K."/>
            <person name="Babar A."/>
            <person name="Rosenke K."/>
        </authorList>
    </citation>
    <scope>NUCLEOTIDE SEQUENCE</scope>
    <source>
        <strain evidence="2">Nono1</strain>
    </source>
</reference>
<evidence type="ECO:0000256" key="1">
    <source>
        <dbReference type="SAM" id="MobiDB-lite"/>
    </source>
</evidence>
<accession>A0A1M4DZ34</accession>
<name>A0A1M4DZ34_9ACTN</name>
<feature type="compositionally biased region" description="Low complexity" evidence="1">
    <location>
        <begin position="86"/>
        <end position="99"/>
    </location>
</feature>
<proteinExistence type="predicted"/>
<dbReference type="EMBL" id="LT559118">
    <property type="protein sequence ID" value="SBO91819.1"/>
    <property type="molecule type" value="Genomic_DNA"/>
</dbReference>
<feature type="region of interest" description="Disordered" evidence="1">
    <location>
        <begin position="19"/>
        <end position="48"/>
    </location>
</feature>
<sequence>MIRQLRINSGVPTVIAAETAGAPSDFPRGAPSSEGHCLPPMTEPPPTTPVEMVRWSMVLVPCGPRVKDAVGARARGRAAGGGAGLAQGAARVRRGLAVD</sequence>